<proteinExistence type="predicted"/>
<dbReference type="Proteomes" id="UP000563151">
    <property type="component" value="Unassembled WGS sequence"/>
</dbReference>
<reference evidence="1 2" key="1">
    <citation type="submission" date="2020-04" db="EMBL/GenBank/DDBJ databases">
        <title>Genomic insights into acetone-butanol-ethanol (ABE) fermentation by sequencing solventogenic clostridia strains.</title>
        <authorList>
            <person name="Brown S."/>
        </authorList>
    </citation>
    <scope>NUCLEOTIDE SEQUENCE [LARGE SCALE GENOMIC DNA]</scope>
    <source>
        <strain evidence="1 2">DJ011</strain>
    </source>
</reference>
<sequence>MSKKNKKYTIRKIEDNLYGSRNNITESTDVDSSPFPFTEENYNSNEQYHYGAIDNNRPL</sequence>
<dbReference type="AlphaFoldDB" id="A0A923J0K8"/>
<evidence type="ECO:0000313" key="2">
    <source>
        <dbReference type="Proteomes" id="UP000563151"/>
    </source>
</evidence>
<evidence type="ECO:0000313" key="1">
    <source>
        <dbReference type="EMBL" id="MBC2396835.1"/>
    </source>
</evidence>
<gene>
    <name evidence="1" type="ORF">HGG79_03435</name>
</gene>
<keyword evidence="2" id="KW-1185">Reference proteome</keyword>
<comment type="caution">
    <text evidence="1">The sequence shown here is derived from an EMBL/GenBank/DDBJ whole genome shotgun (WGS) entry which is preliminary data.</text>
</comment>
<protein>
    <submittedName>
        <fullName evidence="1">Uncharacterized protein</fullName>
    </submittedName>
</protein>
<dbReference type="RefSeq" id="WP_035146329.1">
    <property type="nucleotide sequence ID" value="NZ_JAAZWO010000003.1"/>
</dbReference>
<accession>A0A923J0K8</accession>
<dbReference type="EMBL" id="JAAZWO010000003">
    <property type="protein sequence ID" value="MBC2396835.1"/>
    <property type="molecule type" value="Genomic_DNA"/>
</dbReference>
<organism evidence="1 2">
    <name type="scientific">Clostridium tetanomorphum</name>
    <dbReference type="NCBI Taxonomy" id="1553"/>
    <lineage>
        <taxon>Bacteria</taxon>
        <taxon>Bacillati</taxon>
        <taxon>Bacillota</taxon>
        <taxon>Clostridia</taxon>
        <taxon>Eubacteriales</taxon>
        <taxon>Clostridiaceae</taxon>
        <taxon>Clostridium</taxon>
    </lineage>
</organism>
<name>A0A923J0K8_CLOTT</name>